<feature type="compositionally biased region" description="Low complexity" evidence="1">
    <location>
        <begin position="892"/>
        <end position="903"/>
    </location>
</feature>
<dbReference type="EnsemblMetazoa" id="OVOC7323.1">
    <property type="protein sequence ID" value="OVOC7323.1"/>
    <property type="gene ID" value="WBGene00244132"/>
</dbReference>
<keyword evidence="2" id="KW-0472">Membrane</keyword>
<reference evidence="3" key="2">
    <citation type="submission" date="2022-06" db="UniProtKB">
        <authorList>
            <consortium name="EnsemblMetazoa"/>
        </authorList>
    </citation>
    <scope>IDENTIFICATION</scope>
</reference>
<sequence length="918" mass="106449">MLIEVHGLLQFLTTWQEATIDGTFYMTTVLSYFEGFRLEFVPTVDKIIHKTKLTTLMYFSDLQYPYYHFKTTKDSEVFFAQVVEEDNPPEQYQIVFGRAGTKLFVQETLKISKKWVAPTANFMAVNKEESNKWLARNQKSPTPQLDCVVETKSKFGVQILYGRKNLVNAYYEMGESAFDCNDEKCKKELRSNGGKTYHDKEIDPIHEKGSIYLGFRNGYIFSYRVINEKEKFSEILFSLDLSHQFFKNGKIGKDEELYLLSVDGKETIAVICGPVTYYRIFNTNPRNGIKVINLKKSEMTIVKQLKKKCRKVDYNAKVAKLIFFMDQSTAHELKVTYNHDGKLKTYSDPKLVRFDNYRGSVKPYEGIESQWPFQLRNGRTLSYNSKFVSELFLFQFVCHKIHTMPKKRSSRTKQSSGNTKFCGNPNQSSIPYKKIMTNYGNYVNTLSYFRNEYVEDEYMELFRNNTQKFPISFYGVVNCTVFIVMKFEDFEKVKLENTGCNKSYKIRAILLDSYITVLRTKDGKNVEAVRIKASLEYEDVEKAVMKNEVIAYKHKLLDSEFEKNNTFQIAPNTFDTIHVIGEYLYYQYEPRTECIYNFRRRKITKALNKEIKNAPFPALAPPCDLEMSSAMYDESVPGVVYVMRRKSDVELVTPNVIVSDTLKQIQSAKFLTNFIYSTSLPYVLYNDSKGASVLSVENPDDVKITFEDKFDFIGIYMGKILYTATEVAYILGSEIDAVEKRMNDTAAVTKAIPKRDFEKAAFGEESEIIGRPEIRTERCRLLNAPFFMAFILKVGVLDLLLLLIMFILIIYHRSHIIPARRRYKIKMGILKHRKKRRLRDRARRRLRKLNILRRRRKKIQQEKEAQRQAEFLAKAVDALGAAKAADEKKKSSSTSSSDLVTAGGIPNPNPNQTNPPDQ</sequence>
<feature type="region of interest" description="Disordered" evidence="1">
    <location>
        <begin position="883"/>
        <end position="918"/>
    </location>
</feature>
<evidence type="ECO:0000313" key="3">
    <source>
        <dbReference type="EnsemblMetazoa" id="OVOC7323.1"/>
    </source>
</evidence>
<dbReference type="EnsemblMetazoa" id="OVOC7316.1">
    <property type="protein sequence ID" value="OVOC7316.1"/>
    <property type="gene ID" value="WBGene00244125"/>
</dbReference>
<feature type="transmembrane region" description="Helical" evidence="2">
    <location>
        <begin position="786"/>
        <end position="811"/>
    </location>
</feature>
<keyword evidence="2" id="KW-0812">Transmembrane</keyword>
<protein>
    <submittedName>
        <fullName evidence="3">Uncharacterized protein</fullName>
    </submittedName>
</protein>
<evidence type="ECO:0000256" key="2">
    <source>
        <dbReference type="SAM" id="Phobius"/>
    </source>
</evidence>
<dbReference type="AlphaFoldDB" id="A0A044UMA7"/>
<dbReference type="EMBL" id="CMVM020000191">
    <property type="status" value="NOT_ANNOTATED_CDS"/>
    <property type="molecule type" value="Genomic_DNA"/>
</dbReference>
<organism evidence="3 4">
    <name type="scientific">Onchocerca volvulus</name>
    <dbReference type="NCBI Taxonomy" id="6282"/>
    <lineage>
        <taxon>Eukaryota</taxon>
        <taxon>Metazoa</taxon>
        <taxon>Ecdysozoa</taxon>
        <taxon>Nematoda</taxon>
        <taxon>Chromadorea</taxon>
        <taxon>Rhabditida</taxon>
        <taxon>Spirurina</taxon>
        <taxon>Spiruromorpha</taxon>
        <taxon>Filarioidea</taxon>
        <taxon>Onchocercidae</taxon>
        <taxon>Onchocerca</taxon>
    </lineage>
</organism>
<accession>A0A044UMA7</accession>
<keyword evidence="4" id="KW-1185">Reference proteome</keyword>
<evidence type="ECO:0000313" key="4">
    <source>
        <dbReference type="Proteomes" id="UP000024404"/>
    </source>
</evidence>
<reference evidence="4" key="1">
    <citation type="submission" date="2013-10" db="EMBL/GenBank/DDBJ databases">
        <title>Genome sequencing of Onchocerca volvulus.</title>
        <authorList>
            <person name="Cotton J."/>
            <person name="Tsai J."/>
            <person name="Stanley E."/>
            <person name="Tracey A."/>
            <person name="Holroyd N."/>
            <person name="Lustigman S."/>
            <person name="Berriman M."/>
        </authorList>
    </citation>
    <scope>NUCLEOTIDE SEQUENCE</scope>
</reference>
<dbReference type="Proteomes" id="UP000024404">
    <property type="component" value="Unassembled WGS sequence"/>
</dbReference>
<dbReference type="OMA" id="NAYYEMG"/>
<evidence type="ECO:0000256" key="1">
    <source>
        <dbReference type="SAM" id="MobiDB-lite"/>
    </source>
</evidence>
<name>A0A044UMA7_ONCVO</name>
<keyword evidence="2" id="KW-1133">Transmembrane helix</keyword>
<proteinExistence type="predicted"/>